<sequence>MAESGKSASKEPEVEEEEEAEVEGEGGNNEAGDGKKKKKKKGVKKEGGYPSAEANDGEEPEPSTDSQTQLLQMLRKRGPCEESRRHSAREHAFWDTQPVPSMSAEYDQDTGPLDVVKTPDDVRADPYPLPAQFEWCTCDVDSDTEILEVYTLLTENYVEDDDSMFRFDYSTEFLRWALKPPEYLRNWHLGVRVKGGGKLVGFITGIPANIQVFDKVVQMAEINFLCVHKKLRSKRLAPVLIKEITRRVNRENVWQAVYTAGVVLPRPVSECRYHHRSLNPKKLIEVGFSHLGARMTMARTIKLYKVPESPQLSGMREMKKEDVPRVHGLVSNYLKKFQLHPELSPAEVEHWMLPRLGVVYCYVRENEKGEVTDVCSFYNLPSSILGHEKHTVLKAAYSYWNVATTVPLQDLMYDALILAKQQDFDVFNALDVMENESFLKELKFGIGDGYLQYYLYNWKCPKIDPGNMGLVLL</sequence>
<organism evidence="13 14">
    <name type="scientific">Symbiodinium natans</name>
    <dbReference type="NCBI Taxonomy" id="878477"/>
    <lineage>
        <taxon>Eukaryota</taxon>
        <taxon>Sar</taxon>
        <taxon>Alveolata</taxon>
        <taxon>Dinophyceae</taxon>
        <taxon>Suessiales</taxon>
        <taxon>Symbiodiniaceae</taxon>
        <taxon>Symbiodinium</taxon>
    </lineage>
</organism>
<comment type="subunit">
    <text evidence="7">Heterodimer composed of NMT and AK2; AK2 myristoylation stabilizes the complex.</text>
</comment>
<evidence type="ECO:0000259" key="11">
    <source>
        <dbReference type="Pfam" id="PF01233"/>
    </source>
</evidence>
<comment type="function">
    <text evidence="6">Adds a myristoyl group to the N-terminal glycine residue of certain cellular proteins. Myristoylates adenylate kinase AK2. During the asexual blood stage, may myristoylate proteins such as ARO, CDPK1 and GAP45. Probably by mediating protein myristoylation, plays a role in the assembly of the inner membrane complex during the early stages of schizogony and in the formation of rhoptries in the late stages and thus merozoite egress.</text>
</comment>
<evidence type="ECO:0000256" key="6">
    <source>
        <dbReference type="ARBA" id="ARBA00059499"/>
    </source>
</evidence>
<dbReference type="GO" id="GO:0004379">
    <property type="term" value="F:glycylpeptide N-tetradecanoyltransferase activity"/>
    <property type="evidence" value="ECO:0007669"/>
    <property type="project" value="UniProtKB-EC"/>
</dbReference>
<feature type="compositionally biased region" description="Acidic residues" evidence="10">
    <location>
        <begin position="13"/>
        <end position="24"/>
    </location>
</feature>
<dbReference type="InterPro" id="IPR000903">
    <property type="entry name" value="NMT"/>
</dbReference>
<evidence type="ECO:0000256" key="4">
    <source>
        <dbReference type="ARBA" id="ARBA00022679"/>
    </source>
</evidence>
<evidence type="ECO:0000256" key="7">
    <source>
        <dbReference type="ARBA" id="ARBA00062182"/>
    </source>
</evidence>
<dbReference type="FunFam" id="3.40.630.30:FF:000042">
    <property type="entry name" value="Glycylpeptide N-tetradecanoyltransferase"/>
    <property type="match status" value="1"/>
</dbReference>
<comment type="similarity">
    <text evidence="1 9">Belongs to the NMT family.</text>
</comment>
<keyword evidence="4 8" id="KW-0808">Transferase</keyword>
<dbReference type="EC" id="2.3.1.97" evidence="2 8"/>
<keyword evidence="14" id="KW-1185">Reference proteome</keyword>
<comment type="catalytic activity">
    <reaction evidence="8">
        <text>N-terminal glycyl-[protein] + tetradecanoyl-CoA = N-tetradecanoylglycyl-[protein] + CoA + H(+)</text>
        <dbReference type="Rhea" id="RHEA:15521"/>
        <dbReference type="Rhea" id="RHEA-COMP:12666"/>
        <dbReference type="Rhea" id="RHEA-COMP:12667"/>
        <dbReference type="ChEBI" id="CHEBI:15378"/>
        <dbReference type="ChEBI" id="CHEBI:57287"/>
        <dbReference type="ChEBI" id="CHEBI:57385"/>
        <dbReference type="ChEBI" id="CHEBI:64723"/>
        <dbReference type="ChEBI" id="CHEBI:133050"/>
        <dbReference type="EC" id="2.3.1.97"/>
    </reaction>
</comment>
<evidence type="ECO:0000256" key="10">
    <source>
        <dbReference type="SAM" id="MobiDB-lite"/>
    </source>
</evidence>
<dbReference type="Pfam" id="PF02799">
    <property type="entry name" value="NMT_C"/>
    <property type="match status" value="1"/>
</dbReference>
<dbReference type="Pfam" id="PF01233">
    <property type="entry name" value="NMT"/>
    <property type="match status" value="1"/>
</dbReference>
<evidence type="ECO:0000256" key="5">
    <source>
        <dbReference type="ARBA" id="ARBA00023315"/>
    </source>
</evidence>
<feature type="domain" description="Glycylpeptide N-tetradecanoyltransferase C-terminal" evidence="12">
    <location>
        <begin position="285"/>
        <end position="464"/>
    </location>
</feature>
<dbReference type="SUPFAM" id="SSF55729">
    <property type="entry name" value="Acyl-CoA N-acyltransferases (Nat)"/>
    <property type="match status" value="2"/>
</dbReference>
<dbReference type="PANTHER" id="PTHR11377:SF5">
    <property type="entry name" value="GLYCYLPEPTIDE N-TETRADECANOYLTRANSFERASE"/>
    <property type="match status" value="1"/>
</dbReference>
<evidence type="ECO:0000256" key="8">
    <source>
        <dbReference type="RuleBase" id="RU000586"/>
    </source>
</evidence>
<dbReference type="InterPro" id="IPR022676">
    <property type="entry name" value="NMT_N"/>
</dbReference>
<feature type="domain" description="Glycylpeptide N-tetradecanoyltransferase N-terminal" evidence="11">
    <location>
        <begin position="113"/>
        <end position="271"/>
    </location>
</feature>
<dbReference type="FunFam" id="3.40.630.170:FF:000001">
    <property type="entry name" value="Glycylpeptide N-tetradecanoyltransferase"/>
    <property type="match status" value="1"/>
</dbReference>
<dbReference type="InterPro" id="IPR022678">
    <property type="entry name" value="NMT_CS"/>
</dbReference>
<protein>
    <recommendedName>
        <fullName evidence="3 8">Glycylpeptide N-tetradecanoyltransferase</fullName>
        <ecNumber evidence="2 8">2.3.1.97</ecNumber>
    </recommendedName>
</protein>
<evidence type="ECO:0000313" key="14">
    <source>
        <dbReference type="Proteomes" id="UP000604046"/>
    </source>
</evidence>
<dbReference type="PANTHER" id="PTHR11377">
    <property type="entry name" value="N-MYRISTOYL TRANSFERASE"/>
    <property type="match status" value="1"/>
</dbReference>
<evidence type="ECO:0000259" key="12">
    <source>
        <dbReference type="Pfam" id="PF02799"/>
    </source>
</evidence>
<dbReference type="AlphaFoldDB" id="A0A812Q1Z8"/>
<proteinExistence type="inferred from homology"/>
<evidence type="ECO:0000256" key="3">
    <source>
        <dbReference type="ARBA" id="ARBA00022240"/>
    </source>
</evidence>
<dbReference type="PROSITE" id="PS00976">
    <property type="entry name" value="NMT_2"/>
    <property type="match status" value="1"/>
</dbReference>
<dbReference type="GO" id="GO:0005737">
    <property type="term" value="C:cytoplasm"/>
    <property type="evidence" value="ECO:0007669"/>
    <property type="project" value="TreeGrafter"/>
</dbReference>
<name>A0A812Q1Z8_9DINO</name>
<dbReference type="InterPro" id="IPR022677">
    <property type="entry name" value="NMT_C"/>
</dbReference>
<comment type="caution">
    <text evidence="13">The sequence shown here is derived from an EMBL/GenBank/DDBJ whole genome shotgun (WGS) entry which is preliminary data.</text>
</comment>
<evidence type="ECO:0000256" key="9">
    <source>
        <dbReference type="RuleBase" id="RU004178"/>
    </source>
</evidence>
<gene>
    <name evidence="13" type="primary">Nmt1</name>
    <name evidence="13" type="ORF">SNAT2548_LOCUS19812</name>
</gene>
<evidence type="ECO:0000256" key="1">
    <source>
        <dbReference type="ARBA" id="ARBA00009469"/>
    </source>
</evidence>
<evidence type="ECO:0000313" key="13">
    <source>
        <dbReference type="EMBL" id="CAE7365437.1"/>
    </source>
</evidence>
<dbReference type="Proteomes" id="UP000604046">
    <property type="component" value="Unassembled WGS sequence"/>
</dbReference>
<keyword evidence="5 8" id="KW-0012">Acyltransferase</keyword>
<dbReference type="PIRSF" id="PIRSF015892">
    <property type="entry name" value="N-myristl_transf"/>
    <property type="match status" value="1"/>
</dbReference>
<accession>A0A812Q1Z8</accession>
<dbReference type="PROSITE" id="PS00975">
    <property type="entry name" value="NMT_1"/>
    <property type="match status" value="1"/>
</dbReference>
<reference evidence="13" key="1">
    <citation type="submission" date="2021-02" db="EMBL/GenBank/DDBJ databases">
        <authorList>
            <person name="Dougan E. K."/>
            <person name="Rhodes N."/>
            <person name="Thang M."/>
            <person name="Chan C."/>
        </authorList>
    </citation>
    <scope>NUCLEOTIDE SEQUENCE</scope>
</reference>
<feature type="region of interest" description="Disordered" evidence="10">
    <location>
        <begin position="1"/>
        <end position="69"/>
    </location>
</feature>
<dbReference type="Gene3D" id="3.40.630.170">
    <property type="match status" value="1"/>
</dbReference>
<evidence type="ECO:0000256" key="2">
    <source>
        <dbReference type="ARBA" id="ARBA00012923"/>
    </source>
</evidence>
<dbReference type="OrthoDB" id="60315at2759"/>
<dbReference type="InterPro" id="IPR016181">
    <property type="entry name" value="Acyl_CoA_acyltransferase"/>
</dbReference>
<dbReference type="EMBL" id="CAJNDS010002190">
    <property type="protein sequence ID" value="CAE7365437.1"/>
    <property type="molecule type" value="Genomic_DNA"/>
</dbReference>